<dbReference type="RefSeq" id="WP_025022671.1">
    <property type="nucleotide sequence ID" value="NZ_AZGD01000011.1"/>
</dbReference>
<dbReference type="GO" id="GO:0005524">
    <property type="term" value="F:ATP binding"/>
    <property type="evidence" value="ECO:0007669"/>
    <property type="project" value="UniProtKB-KW"/>
</dbReference>
<dbReference type="FunFam" id="3.40.50.300:FF:000287">
    <property type="entry name" value="Multidrug ABC transporter ATP-binding protein"/>
    <property type="match status" value="1"/>
</dbReference>
<dbReference type="GO" id="GO:0015421">
    <property type="term" value="F:ABC-type oligopeptide transporter activity"/>
    <property type="evidence" value="ECO:0007669"/>
    <property type="project" value="TreeGrafter"/>
</dbReference>
<dbReference type="Gene3D" id="1.20.1560.10">
    <property type="entry name" value="ABC transporter type 1, transmembrane domain"/>
    <property type="match status" value="1"/>
</dbReference>
<keyword evidence="7 8" id="KW-0472">Membrane</keyword>
<gene>
    <name evidence="11" type="ORF">FC40_GL000340</name>
</gene>
<dbReference type="InterPro" id="IPR017871">
    <property type="entry name" value="ABC_transporter-like_CS"/>
</dbReference>
<keyword evidence="5" id="KW-0067">ATP-binding</keyword>
<dbReference type="GO" id="GO:0005886">
    <property type="term" value="C:plasma membrane"/>
    <property type="evidence" value="ECO:0007669"/>
    <property type="project" value="UniProtKB-SubCell"/>
</dbReference>
<dbReference type="OrthoDB" id="9770415at2"/>
<name>A0A0R1WQY0_9LACO</name>
<dbReference type="PANTHER" id="PTHR43394">
    <property type="entry name" value="ATP-DEPENDENT PERMEASE MDL1, MITOCHONDRIAL"/>
    <property type="match status" value="1"/>
</dbReference>
<evidence type="ECO:0000256" key="8">
    <source>
        <dbReference type="SAM" id="Phobius"/>
    </source>
</evidence>
<dbReference type="GO" id="GO:0016887">
    <property type="term" value="F:ATP hydrolysis activity"/>
    <property type="evidence" value="ECO:0007669"/>
    <property type="project" value="InterPro"/>
</dbReference>
<dbReference type="Proteomes" id="UP000051054">
    <property type="component" value="Unassembled WGS sequence"/>
</dbReference>
<feature type="transmembrane region" description="Helical" evidence="8">
    <location>
        <begin position="176"/>
        <end position="194"/>
    </location>
</feature>
<dbReference type="InterPro" id="IPR003439">
    <property type="entry name" value="ABC_transporter-like_ATP-bd"/>
</dbReference>
<dbReference type="PROSITE" id="PS50929">
    <property type="entry name" value="ABC_TM1F"/>
    <property type="match status" value="1"/>
</dbReference>
<evidence type="ECO:0000256" key="4">
    <source>
        <dbReference type="ARBA" id="ARBA00022741"/>
    </source>
</evidence>
<comment type="subcellular location">
    <subcellularLocation>
        <location evidence="1">Cell membrane</location>
        <topology evidence="1">Multi-pass membrane protein</topology>
    </subcellularLocation>
</comment>
<dbReference type="STRING" id="1423755.FC40_GL000340"/>
<keyword evidence="2" id="KW-0813">Transport</keyword>
<sequence length="595" mass="67412">MKDKQSAWAKAFTLKDQATIIKRLLPFAKPYKKYFVISFAFALFLGIVNVFLPQLLQYYMDHVLTNKNAGWNLILAFAALYFLGTIIKAITQFIQAFAFSMGAEYTLENIRVTLFKKLHSLGLKYFDSTPTGSIVSRVTNDTKTLFDFWSLFLQIAITFFAMVTAFVAMVSVNWKIALTSLAFVPVIFLTTYIYQRISSKIYRTIREALSTINTRINESLLGMGIIQQFNQEERMQQEFDKINDYYAMRRQKMININSFFLFPVVTLMYSLAEIFALAIFGVQTTHNVFVEAGVIYAFLTYVQNFFNPLSNVMDYMPFFQDGLVAGFRILKVLDDDTIAPKQEVDENAKITDGKIEFKNVTFAYDKNPVLKNVSFTANPGQTVALVGHTGSGKSSIINVLLRFYEYMGGEILVDGHDLRSFAPAELRKKTGLVLQDPFLFYGDIASNIRMFDDQITDEQVKQAAKFVAADEFIEELDGKYHAKVTERGATYSSGQRQLLAFARTIVRDPKILVLDEATSNIDPQTEVKIQQSLAKMRSGRTTIAIAHRLSTIKDADLILVLDKGEVIERGTHDELMALDGSYAGLYRLQQADNPS</sequence>
<dbReference type="eggNOG" id="COG1132">
    <property type="taxonomic scope" value="Bacteria"/>
</dbReference>
<dbReference type="Pfam" id="PF00664">
    <property type="entry name" value="ABC_membrane"/>
    <property type="match status" value="1"/>
</dbReference>
<dbReference type="SUPFAM" id="SSF52540">
    <property type="entry name" value="P-loop containing nucleoside triphosphate hydrolases"/>
    <property type="match status" value="1"/>
</dbReference>
<reference evidence="11 12" key="1">
    <citation type="journal article" date="2015" name="Genome Announc.">
        <title>Expanding the biotechnology potential of lactobacilli through comparative genomics of 213 strains and associated genera.</title>
        <authorList>
            <person name="Sun Z."/>
            <person name="Harris H.M."/>
            <person name="McCann A."/>
            <person name="Guo C."/>
            <person name="Argimon S."/>
            <person name="Zhang W."/>
            <person name="Yang X."/>
            <person name="Jeffery I.B."/>
            <person name="Cooney J.C."/>
            <person name="Kagawa T.F."/>
            <person name="Liu W."/>
            <person name="Song Y."/>
            <person name="Salvetti E."/>
            <person name="Wrobel A."/>
            <person name="Rasinkangas P."/>
            <person name="Parkhill J."/>
            <person name="Rea M.C."/>
            <person name="O'Sullivan O."/>
            <person name="Ritari J."/>
            <person name="Douillard F.P."/>
            <person name="Paul Ross R."/>
            <person name="Yang R."/>
            <person name="Briner A.E."/>
            <person name="Felis G.E."/>
            <person name="de Vos W.M."/>
            <person name="Barrangou R."/>
            <person name="Klaenhammer T.R."/>
            <person name="Caufield P.W."/>
            <person name="Cui Y."/>
            <person name="Zhang H."/>
            <person name="O'Toole P.W."/>
        </authorList>
    </citation>
    <scope>NUCLEOTIDE SEQUENCE [LARGE SCALE GENOMIC DNA]</scope>
    <source>
        <strain evidence="11 12">DSM 18933</strain>
    </source>
</reference>
<evidence type="ECO:0000256" key="2">
    <source>
        <dbReference type="ARBA" id="ARBA00022448"/>
    </source>
</evidence>
<organism evidence="11 12">
    <name type="scientific">Ligilactobacillus hayakitensis DSM 18933 = JCM 14209</name>
    <dbReference type="NCBI Taxonomy" id="1423755"/>
    <lineage>
        <taxon>Bacteria</taxon>
        <taxon>Bacillati</taxon>
        <taxon>Bacillota</taxon>
        <taxon>Bacilli</taxon>
        <taxon>Lactobacillales</taxon>
        <taxon>Lactobacillaceae</taxon>
        <taxon>Ligilactobacillus</taxon>
    </lineage>
</organism>
<dbReference type="InterPro" id="IPR027417">
    <property type="entry name" value="P-loop_NTPase"/>
</dbReference>
<dbReference type="PROSITE" id="PS00211">
    <property type="entry name" value="ABC_TRANSPORTER_1"/>
    <property type="match status" value="1"/>
</dbReference>
<evidence type="ECO:0000259" key="9">
    <source>
        <dbReference type="PROSITE" id="PS50893"/>
    </source>
</evidence>
<keyword evidence="6 8" id="KW-1133">Transmembrane helix</keyword>
<evidence type="ECO:0000256" key="1">
    <source>
        <dbReference type="ARBA" id="ARBA00004651"/>
    </source>
</evidence>
<evidence type="ECO:0000256" key="5">
    <source>
        <dbReference type="ARBA" id="ARBA00022840"/>
    </source>
</evidence>
<dbReference type="Pfam" id="PF00005">
    <property type="entry name" value="ABC_tran"/>
    <property type="match status" value="1"/>
</dbReference>
<feature type="domain" description="ABC transmembrane type-1" evidence="10">
    <location>
        <begin position="36"/>
        <end position="321"/>
    </location>
</feature>
<dbReference type="InterPro" id="IPR003593">
    <property type="entry name" value="AAA+_ATPase"/>
</dbReference>
<keyword evidence="12" id="KW-1185">Reference proteome</keyword>
<evidence type="ECO:0000313" key="12">
    <source>
        <dbReference type="Proteomes" id="UP000051054"/>
    </source>
</evidence>
<feature type="transmembrane region" description="Helical" evidence="8">
    <location>
        <begin position="259"/>
        <end position="282"/>
    </location>
</feature>
<dbReference type="EMBL" id="AZGD01000011">
    <property type="protein sequence ID" value="KRM20174.1"/>
    <property type="molecule type" value="Genomic_DNA"/>
</dbReference>
<feature type="transmembrane region" description="Helical" evidence="8">
    <location>
        <begin position="34"/>
        <end position="52"/>
    </location>
</feature>
<evidence type="ECO:0000256" key="7">
    <source>
        <dbReference type="ARBA" id="ARBA00023136"/>
    </source>
</evidence>
<dbReference type="SUPFAM" id="SSF90123">
    <property type="entry name" value="ABC transporter transmembrane region"/>
    <property type="match status" value="1"/>
</dbReference>
<dbReference type="PATRIC" id="fig|1423755.3.peg.374"/>
<dbReference type="CDD" id="cd03254">
    <property type="entry name" value="ABCC_Glucan_exporter_like"/>
    <property type="match status" value="1"/>
</dbReference>
<dbReference type="SMART" id="SM00382">
    <property type="entry name" value="AAA"/>
    <property type="match status" value="1"/>
</dbReference>
<keyword evidence="3 8" id="KW-0812">Transmembrane</keyword>
<evidence type="ECO:0000256" key="3">
    <source>
        <dbReference type="ARBA" id="ARBA00022692"/>
    </source>
</evidence>
<feature type="transmembrane region" description="Helical" evidence="8">
    <location>
        <begin position="72"/>
        <end position="91"/>
    </location>
</feature>
<dbReference type="InterPro" id="IPR039421">
    <property type="entry name" value="Type_1_exporter"/>
</dbReference>
<dbReference type="PROSITE" id="PS50893">
    <property type="entry name" value="ABC_TRANSPORTER_2"/>
    <property type="match status" value="1"/>
</dbReference>
<accession>A0A0R1WQY0</accession>
<proteinExistence type="predicted"/>
<keyword evidence="4" id="KW-0547">Nucleotide-binding</keyword>
<evidence type="ECO:0000256" key="6">
    <source>
        <dbReference type="ARBA" id="ARBA00022989"/>
    </source>
</evidence>
<feature type="domain" description="ABC transporter" evidence="9">
    <location>
        <begin position="355"/>
        <end position="588"/>
    </location>
</feature>
<feature type="transmembrane region" description="Helical" evidence="8">
    <location>
        <begin position="146"/>
        <end position="170"/>
    </location>
</feature>
<dbReference type="CDD" id="cd18544">
    <property type="entry name" value="ABC_6TM_TmrA_like"/>
    <property type="match status" value="1"/>
</dbReference>
<dbReference type="PANTHER" id="PTHR43394:SF1">
    <property type="entry name" value="ATP-BINDING CASSETTE SUB-FAMILY B MEMBER 10, MITOCHONDRIAL"/>
    <property type="match status" value="1"/>
</dbReference>
<dbReference type="InterPro" id="IPR036640">
    <property type="entry name" value="ABC1_TM_sf"/>
</dbReference>
<evidence type="ECO:0000313" key="11">
    <source>
        <dbReference type="EMBL" id="KRM20174.1"/>
    </source>
</evidence>
<dbReference type="AlphaFoldDB" id="A0A0R1WQY0"/>
<protein>
    <submittedName>
        <fullName evidence="11">Multidrug ABC superfamily ATP binding cassette transporter, ABC protein</fullName>
    </submittedName>
</protein>
<comment type="caution">
    <text evidence="11">The sequence shown here is derived from an EMBL/GenBank/DDBJ whole genome shotgun (WGS) entry which is preliminary data.</text>
</comment>
<evidence type="ECO:0000259" key="10">
    <source>
        <dbReference type="PROSITE" id="PS50929"/>
    </source>
</evidence>
<dbReference type="InterPro" id="IPR011527">
    <property type="entry name" value="ABC1_TM_dom"/>
</dbReference>
<dbReference type="Gene3D" id="3.40.50.300">
    <property type="entry name" value="P-loop containing nucleotide triphosphate hydrolases"/>
    <property type="match status" value="1"/>
</dbReference>